<dbReference type="InterPro" id="IPR001509">
    <property type="entry name" value="Epimerase_deHydtase"/>
</dbReference>
<evidence type="ECO:0000256" key="1">
    <source>
        <dbReference type="ARBA" id="ARBA00007637"/>
    </source>
</evidence>
<dbReference type="InterPro" id="IPR036291">
    <property type="entry name" value="NAD(P)-bd_dom_sf"/>
</dbReference>
<organism evidence="3">
    <name type="scientific">candidate division WOR-3 bacterium</name>
    <dbReference type="NCBI Taxonomy" id="2052148"/>
    <lineage>
        <taxon>Bacteria</taxon>
        <taxon>Bacteria division WOR-3</taxon>
    </lineage>
</organism>
<gene>
    <name evidence="3" type="ORF">ENQ77_01725</name>
</gene>
<proteinExistence type="inferred from homology"/>
<reference evidence="3" key="1">
    <citation type="journal article" date="2020" name="mSystems">
        <title>Genome- and Community-Level Interaction Insights into Carbon Utilization and Element Cycling Functions of Hydrothermarchaeota in Hydrothermal Sediment.</title>
        <authorList>
            <person name="Zhou Z."/>
            <person name="Liu Y."/>
            <person name="Xu W."/>
            <person name="Pan J."/>
            <person name="Luo Z.H."/>
            <person name="Li M."/>
        </authorList>
    </citation>
    <scope>NUCLEOTIDE SEQUENCE [LARGE SCALE GENOMIC DNA]</scope>
    <source>
        <strain evidence="3">SpSt-34</strain>
    </source>
</reference>
<comment type="similarity">
    <text evidence="1">Belongs to the NAD(P)-dependent epimerase/dehydratase family.</text>
</comment>
<dbReference type="PANTHER" id="PTHR43000">
    <property type="entry name" value="DTDP-D-GLUCOSE 4,6-DEHYDRATASE-RELATED"/>
    <property type="match status" value="1"/>
</dbReference>
<dbReference type="Pfam" id="PF01370">
    <property type="entry name" value="Epimerase"/>
    <property type="match status" value="1"/>
</dbReference>
<dbReference type="Gene3D" id="3.40.50.720">
    <property type="entry name" value="NAD(P)-binding Rossmann-like Domain"/>
    <property type="match status" value="1"/>
</dbReference>
<accession>A0A7C2K0V7</accession>
<protein>
    <submittedName>
        <fullName evidence="3">NAD-dependent epimerase/dehydratase family protein</fullName>
    </submittedName>
</protein>
<sequence>MIKNKKIFLTGGAGFIGTAIIKRLINDNKIVVYDTLQRNALKDTDLLDHPNLTLIQGDILDDKKLKKAIRGSNIVIHLAAIAGVDTVIKSPIKTMKVNMIGTYNVLEAAMTLNNIERFINFSTSEVYGQYAYKLQENDTASMGPVGEARWTYAVSKLAAEHLAYSYYKEFGLPVVSIRPFNVYGPMQVGEGAVHVFITRALRNEDIEIHGDGDQIRSWCYIEDVVDAVMLCLEKEEAIGHVFNIGNPRGTITILSLAEKIVNICKSKSKIVFVPKNYVDVELRIPDIDKAKKILGYKPKVDLDEGLRLTVEWYKKKIKV</sequence>
<comment type="caution">
    <text evidence="3">The sequence shown here is derived from an EMBL/GenBank/DDBJ whole genome shotgun (WGS) entry which is preliminary data.</text>
</comment>
<evidence type="ECO:0000259" key="2">
    <source>
        <dbReference type="Pfam" id="PF01370"/>
    </source>
</evidence>
<name>A0A7C2K0V7_UNCW3</name>
<dbReference type="EMBL" id="DSOL01000046">
    <property type="protein sequence ID" value="HEN27388.1"/>
    <property type="molecule type" value="Genomic_DNA"/>
</dbReference>
<dbReference type="SUPFAM" id="SSF51735">
    <property type="entry name" value="NAD(P)-binding Rossmann-fold domains"/>
    <property type="match status" value="1"/>
</dbReference>
<dbReference type="AlphaFoldDB" id="A0A7C2K0V7"/>
<feature type="domain" description="NAD-dependent epimerase/dehydratase" evidence="2">
    <location>
        <begin position="7"/>
        <end position="245"/>
    </location>
</feature>
<evidence type="ECO:0000313" key="3">
    <source>
        <dbReference type="EMBL" id="HEN27388.1"/>
    </source>
</evidence>